<dbReference type="Proteomes" id="UP000009183">
    <property type="component" value="Chromosome 14"/>
</dbReference>
<protein>
    <submittedName>
        <fullName evidence="1">Uncharacterized protein</fullName>
    </submittedName>
</protein>
<proteinExistence type="predicted"/>
<dbReference type="HOGENOM" id="CLU_2854215_0_0_1"/>
<dbReference type="AlphaFoldDB" id="D7UAC0"/>
<organism evidence="1 2">
    <name type="scientific">Vitis vinifera</name>
    <name type="common">Grape</name>
    <dbReference type="NCBI Taxonomy" id="29760"/>
    <lineage>
        <taxon>Eukaryota</taxon>
        <taxon>Viridiplantae</taxon>
        <taxon>Streptophyta</taxon>
        <taxon>Embryophyta</taxon>
        <taxon>Tracheophyta</taxon>
        <taxon>Spermatophyta</taxon>
        <taxon>Magnoliopsida</taxon>
        <taxon>eudicotyledons</taxon>
        <taxon>Gunneridae</taxon>
        <taxon>Pentapetalae</taxon>
        <taxon>rosids</taxon>
        <taxon>Vitales</taxon>
        <taxon>Vitaceae</taxon>
        <taxon>Viteae</taxon>
        <taxon>Vitis</taxon>
    </lineage>
</organism>
<keyword evidence="2" id="KW-1185">Reference proteome</keyword>
<dbReference type="GO" id="GO:0005643">
    <property type="term" value="C:nuclear pore"/>
    <property type="evidence" value="ECO:0007669"/>
    <property type="project" value="InterPro"/>
</dbReference>
<dbReference type="InterPro" id="IPR037665">
    <property type="entry name" value="Nucleoporin_S59-like"/>
</dbReference>
<dbReference type="InParanoid" id="D7UAC0"/>
<evidence type="ECO:0000313" key="1">
    <source>
        <dbReference type="EMBL" id="CBI39685.3"/>
    </source>
</evidence>
<gene>
    <name evidence="1" type="ordered locus">VIT_14s0060g00160</name>
</gene>
<accession>D7UAC0</accession>
<dbReference type="eggNOG" id="KOG0845">
    <property type="taxonomic scope" value="Eukaryota"/>
</dbReference>
<dbReference type="OrthoDB" id="31011at2759"/>
<dbReference type="PaxDb" id="29760-VIT_14s0060g00160.t01"/>
<sequence length="65" mass="7502">MHDHSADVEWLMPKLLHTDYYTEPTIQELAAKERAEPGFCHRVKDFWLDAVAMDASSFLERHSGA</sequence>
<name>D7UAC0_VITVI</name>
<dbReference type="STRING" id="29760.D7UAC0"/>
<dbReference type="PANTHER" id="PTHR23198">
    <property type="entry name" value="NUCLEOPORIN"/>
    <property type="match status" value="1"/>
</dbReference>
<dbReference type="EMBL" id="FN596746">
    <property type="protein sequence ID" value="CBI39685.3"/>
    <property type="molecule type" value="Genomic_DNA"/>
</dbReference>
<evidence type="ECO:0000313" key="2">
    <source>
        <dbReference type="Proteomes" id="UP000009183"/>
    </source>
</evidence>
<dbReference type="PANTHER" id="PTHR23198:SF6">
    <property type="entry name" value="NUCLEAR PORE COMPLEX PROTEIN NUP98-NUP96"/>
    <property type="match status" value="1"/>
</dbReference>
<reference evidence="2" key="1">
    <citation type="journal article" date="2007" name="Nature">
        <title>The grapevine genome sequence suggests ancestral hexaploidization in major angiosperm phyla.</title>
        <authorList>
            <consortium name="The French-Italian Public Consortium for Grapevine Genome Characterization."/>
            <person name="Jaillon O."/>
            <person name="Aury J.-M."/>
            <person name="Noel B."/>
            <person name="Policriti A."/>
            <person name="Clepet C."/>
            <person name="Casagrande A."/>
            <person name="Choisne N."/>
            <person name="Aubourg S."/>
            <person name="Vitulo N."/>
            <person name="Jubin C."/>
            <person name="Vezzi A."/>
            <person name="Legeai F."/>
            <person name="Hugueney P."/>
            <person name="Dasilva C."/>
            <person name="Horner D."/>
            <person name="Mica E."/>
            <person name="Jublot D."/>
            <person name="Poulain J."/>
            <person name="Bruyere C."/>
            <person name="Billault A."/>
            <person name="Segurens B."/>
            <person name="Gouyvenoux M."/>
            <person name="Ugarte E."/>
            <person name="Cattonaro F."/>
            <person name="Anthouard V."/>
            <person name="Vico V."/>
            <person name="Del Fabbro C."/>
            <person name="Alaux M."/>
            <person name="Di Gaspero G."/>
            <person name="Dumas V."/>
            <person name="Felice N."/>
            <person name="Paillard S."/>
            <person name="Juman I."/>
            <person name="Moroldo M."/>
            <person name="Scalabrin S."/>
            <person name="Canaguier A."/>
            <person name="Le Clainche I."/>
            <person name="Malacrida G."/>
            <person name="Durand E."/>
            <person name="Pesole G."/>
            <person name="Laucou V."/>
            <person name="Chatelet P."/>
            <person name="Merdinoglu D."/>
            <person name="Delledonne M."/>
            <person name="Pezzotti M."/>
            <person name="Lecharny A."/>
            <person name="Scarpelli C."/>
            <person name="Artiguenave F."/>
            <person name="Pe M.E."/>
            <person name="Valle G."/>
            <person name="Morgante M."/>
            <person name="Caboche M."/>
            <person name="Adam-Blondon A.-F."/>
            <person name="Weissenbach J."/>
            <person name="Quetier F."/>
            <person name="Wincker P."/>
        </authorList>
    </citation>
    <scope>NUCLEOTIDE SEQUENCE [LARGE SCALE GENOMIC DNA]</scope>
    <source>
        <strain evidence="2">cv. Pinot noir / PN40024</strain>
    </source>
</reference>